<feature type="non-terminal residue" evidence="3">
    <location>
        <position position="655"/>
    </location>
</feature>
<accession>A0A4Y9ZIJ1</accession>
<dbReference type="Proteomes" id="UP000298061">
    <property type="component" value="Unassembled WGS sequence"/>
</dbReference>
<dbReference type="Gene3D" id="1.10.443.20">
    <property type="entry name" value="Centromere DNA-binding protein complex CBF3 subunit, domain 2"/>
    <property type="match status" value="1"/>
</dbReference>
<dbReference type="InterPro" id="IPR031872">
    <property type="entry name" value="NDC10_II"/>
</dbReference>
<dbReference type="OrthoDB" id="2649303at2759"/>
<feature type="domain" description="Ndc10" evidence="2">
    <location>
        <begin position="229"/>
        <end position="479"/>
    </location>
</feature>
<dbReference type="SUPFAM" id="SSF56349">
    <property type="entry name" value="DNA breaking-rejoining enzymes"/>
    <property type="match status" value="1"/>
</dbReference>
<dbReference type="GO" id="GO:0003677">
    <property type="term" value="F:DNA binding"/>
    <property type="evidence" value="ECO:0007669"/>
    <property type="project" value="InterPro"/>
</dbReference>
<dbReference type="Pfam" id="PF16787">
    <property type="entry name" value="NDC10_II"/>
    <property type="match status" value="1"/>
</dbReference>
<proteinExistence type="predicted"/>
<evidence type="ECO:0000256" key="1">
    <source>
        <dbReference type="SAM" id="MobiDB-lite"/>
    </source>
</evidence>
<comment type="caution">
    <text evidence="3">The sequence shown here is derived from an EMBL/GenBank/DDBJ whole genome shotgun (WGS) entry which is preliminary data.</text>
</comment>
<dbReference type="InterPro" id="IPR038279">
    <property type="entry name" value="Ndc10_dom2_sf"/>
</dbReference>
<feature type="region of interest" description="Disordered" evidence="1">
    <location>
        <begin position="548"/>
        <end position="574"/>
    </location>
</feature>
<feature type="compositionally biased region" description="Basic residues" evidence="1">
    <location>
        <begin position="552"/>
        <end position="563"/>
    </location>
</feature>
<dbReference type="STRING" id="135208.A0A4Y9ZIJ1"/>
<evidence type="ECO:0000259" key="2">
    <source>
        <dbReference type="Pfam" id="PF16787"/>
    </source>
</evidence>
<sequence length="655" mass="72825">MFLNHEMTREKRKAGSNETILGSCLGRSHIAGVISALEGRRRSDAHLHENDPDAQRPLRQDDRIRTLERNSRQKEPARMDTANVLKASGTSSGACACSLALCGPAPSFWLCVVWTVADYPHLRAPPSLAAADAYMPEDLHRCSLWCLSQCKTREQTARSIRDRAMLLLSAGTAFRRDNARMIQWSDLFLSEVPLPELGADFKLPVRVSPHQILKAILIWWWGQVLGIYSDNAKHNQQGRVDESGVIRHRLVELCPVGAIAFLFWAHFHVQSAAVPAFAPDFSDKGFGQYGRRDWYAHHLFWGKDINQSMSYDNHYERIKKIHVKNDISVTKVTHATRHYGAQNTRSHGASVEGTKAMGGWCDKTGSYRPCYDRAFHLDALLGAAMFNGRDPTSYSVARQSLAPPQDLVQNLFPWIEDEQHVLAVHAASSRVANDIALQHFLRLLTWFRTVLLQDAAILYSHNDALEIFKYAPFNTARFQEYAQDAAEIVAQAEMEALCAFEDLPERMSKTMRGIMAEQAIVHKREIVESRRQNQALVQVVERLQATVEMSHGARRQPSRKRKKDAADGADEPALPPFGGMLTYALPLGAGGPVTATTMPPPPSTPYAHVASTSTPTFFSPASAPSTALPGAMHTMPAPAPTMPWLPSNPLVLHGP</sequence>
<dbReference type="AlphaFoldDB" id="A0A4Y9ZIJ1"/>
<gene>
    <name evidence="3" type="ORF">EWM64_g10743</name>
</gene>
<feature type="region of interest" description="Disordered" evidence="1">
    <location>
        <begin position="46"/>
        <end position="80"/>
    </location>
</feature>
<name>A0A4Y9ZIJ1_9AGAM</name>
<dbReference type="EMBL" id="SFCI01003082">
    <property type="protein sequence ID" value="TFY73269.1"/>
    <property type="molecule type" value="Genomic_DNA"/>
</dbReference>
<organism evidence="3 4">
    <name type="scientific">Hericium alpestre</name>
    <dbReference type="NCBI Taxonomy" id="135208"/>
    <lineage>
        <taxon>Eukaryota</taxon>
        <taxon>Fungi</taxon>
        <taxon>Dikarya</taxon>
        <taxon>Basidiomycota</taxon>
        <taxon>Agaricomycotina</taxon>
        <taxon>Agaricomycetes</taxon>
        <taxon>Russulales</taxon>
        <taxon>Hericiaceae</taxon>
        <taxon>Hericium</taxon>
    </lineage>
</organism>
<reference evidence="3 4" key="1">
    <citation type="submission" date="2019-02" db="EMBL/GenBank/DDBJ databases">
        <title>Genome sequencing of the rare red list fungi Hericium alpestre (H. flagellum).</title>
        <authorList>
            <person name="Buettner E."/>
            <person name="Kellner H."/>
        </authorList>
    </citation>
    <scope>NUCLEOTIDE SEQUENCE [LARGE SCALE GENOMIC DNA]</scope>
    <source>
        <strain evidence="3 4">DSM 108284</strain>
    </source>
</reference>
<dbReference type="InterPro" id="IPR011010">
    <property type="entry name" value="DNA_brk_join_enz"/>
</dbReference>
<protein>
    <recommendedName>
        <fullName evidence="2">Ndc10 domain-containing protein</fullName>
    </recommendedName>
</protein>
<feature type="compositionally biased region" description="Basic and acidic residues" evidence="1">
    <location>
        <begin position="46"/>
        <end position="78"/>
    </location>
</feature>
<evidence type="ECO:0000313" key="4">
    <source>
        <dbReference type="Proteomes" id="UP000298061"/>
    </source>
</evidence>
<evidence type="ECO:0000313" key="3">
    <source>
        <dbReference type="EMBL" id="TFY73269.1"/>
    </source>
</evidence>
<keyword evidence="4" id="KW-1185">Reference proteome</keyword>